<keyword evidence="10" id="KW-1185">Reference proteome</keyword>
<evidence type="ECO:0000259" key="8">
    <source>
        <dbReference type="Pfam" id="PF07928"/>
    </source>
</evidence>
<name>A0A8H3TR09_9TREE</name>
<feature type="compositionally biased region" description="Polar residues" evidence="7">
    <location>
        <begin position="1087"/>
        <end position="1103"/>
    </location>
</feature>
<reference evidence="9" key="1">
    <citation type="submission" date="2020-07" db="EMBL/GenBank/DDBJ databases">
        <title>Draft Genome Sequence of a Deep-Sea Yeast, Naganishia (Cryptococcus) liquefaciens strain N6.</title>
        <authorList>
            <person name="Han Y.W."/>
            <person name="Kajitani R."/>
            <person name="Morimoto H."/>
            <person name="Parhat M."/>
            <person name="Tsubouchi H."/>
            <person name="Bakenova O."/>
            <person name="Ogata M."/>
            <person name="Argunhan B."/>
            <person name="Aoki R."/>
            <person name="Kajiwara S."/>
            <person name="Itoh T."/>
            <person name="Iwasaki H."/>
        </authorList>
    </citation>
    <scope>NUCLEOTIDE SEQUENCE</scope>
    <source>
        <strain evidence="9">N6</strain>
    </source>
</reference>
<feature type="compositionally biased region" description="Pro residues" evidence="7">
    <location>
        <begin position="112"/>
        <end position="129"/>
    </location>
</feature>
<dbReference type="GO" id="GO:0042147">
    <property type="term" value="P:retrograde transport, endosome to Golgi"/>
    <property type="evidence" value="ECO:0007669"/>
    <property type="project" value="InterPro"/>
</dbReference>
<sequence length="1225" mass="134153">MPAQTAAEYSLDDPIDDASTTLDAVDDGRKSFDQETIVSDIGESVIGAEAIRLDLGNLNLVSWKPGARKVRLGNPTSEGNQGDEARATFHPISDVICHPSKTPAPLRGSRKPLPPTTAGPPPIPKPPPDGFYQPYLDSITKPGPAEEQSGIDSLWSAWDQARRGIKPKPDPSVEALVGSEQLADLSEVNPMFFEADFDIATPHIWQTILGSDDTNGATTAHAQQDLSHQLDVLESHLVSEITQRTPSFFSALSNLQSLTDQTSSCLNRLTSLRNELAGLDRSTAIRGLTIVERQEDLHESRMTERALGELESVVSTLDVVKQVANEGDWVGALEGLEDVGRWWLRMMPKVEETANAKGRTTDARPIKEDVISQDGKHVLSQVREEDEEDVPTSSTIQDSSSVNSAQPFVPLATLSAVQHFPAEMQNVAETIQNQLEISFASICSAMLDNTPPIEVAADAAETQGSDDTSVAKKRSKVTSIRWRISGKDEERLRASFADQIRALLHTLWRTDSDRDQEFGHADGSLGDDQYGTSRGRQSSISRIEEVWRMAVLKSIKEGMRQVLQLGGETDAEAVDGVADSSASGPARSQSLVDTLKDMSHEQFVTISTKIYQTMIARVELVKVLGEVLDKVMQETNPIEPSVLSQVLDVKSASMTPRIQAVDFTESILHSAVDLANARSSKILLTRTEIHAELDLKQFVAVHDGAWQFILWSEALVGRVVGSLRGVVVSQARAFLVKYHAARLQESAKLVEEEQWTQVEVPASSQHIIDLLVKAAMKDPLDFIIGRELDAEQKIDGVDGQGSESPPAGVSSKILRIEEQSFNAVSATLRSVVLLQDYAKVVVSLDVIVSDTMNRIVEYLKSFNSRTCQVVLGAGAMRSAGLKNITAKHLALASQSLSIIISLTPYLREFVRRHLNPKQAVVLIEFDKLKRDYQEHQYEIHAKLISIMADRLTVHCSTLRGIDWEAKSSAMVNGYMEQLLKEITTLHKVLTKYLASSTVHSIMGQVLDATNDKLGEEYKKVEFKTEEAKKRMMQDVAFVVERTKLLTDTSLPSPMEMLDDLVKSKSTPRRTAQMSTALNGLLRRKNEAANSSTASLNESTISAQVNPENVDVDLENDEDALVTSDVPAERQEAVAMQEIARSLPETEDTPATASKEVVIQAPLEEQATTPVLANGSSAAQQESVEQASTEDSEGIEKKTSDEVAATDVAQDAQEPRHTPSTENALP</sequence>
<evidence type="ECO:0000256" key="5">
    <source>
        <dbReference type="ARBA" id="ARBA00023034"/>
    </source>
</evidence>
<dbReference type="PANTHER" id="PTHR12965:SF0">
    <property type="entry name" value="VACUOLAR PROTEIN SORTING-ASSOCIATED PROTEIN 54"/>
    <property type="match status" value="1"/>
</dbReference>
<proteinExistence type="inferred from homology"/>
<protein>
    <recommendedName>
        <fullName evidence="8">Vacuolar protein sorting-associated protein 54 C-terminal domain-containing protein</fullName>
    </recommendedName>
</protein>
<dbReference type="GO" id="GO:0005829">
    <property type="term" value="C:cytosol"/>
    <property type="evidence" value="ECO:0007669"/>
    <property type="project" value="GOC"/>
</dbReference>
<feature type="compositionally biased region" description="Polar residues" evidence="7">
    <location>
        <begin position="1165"/>
        <end position="1186"/>
    </location>
</feature>
<evidence type="ECO:0000256" key="1">
    <source>
        <dbReference type="ARBA" id="ARBA00004601"/>
    </source>
</evidence>
<feature type="region of interest" description="Disordered" evidence="7">
    <location>
        <begin position="1"/>
        <end position="30"/>
    </location>
</feature>
<evidence type="ECO:0000313" key="9">
    <source>
        <dbReference type="EMBL" id="GHJ85637.1"/>
    </source>
</evidence>
<dbReference type="AlphaFoldDB" id="A0A8H3TR09"/>
<dbReference type="GO" id="GO:0006896">
    <property type="term" value="P:Golgi to vacuole transport"/>
    <property type="evidence" value="ECO:0007669"/>
    <property type="project" value="TreeGrafter"/>
</dbReference>
<dbReference type="OrthoDB" id="10259024at2759"/>
<dbReference type="GO" id="GO:0015031">
    <property type="term" value="P:protein transport"/>
    <property type="evidence" value="ECO:0007669"/>
    <property type="project" value="UniProtKB-KW"/>
</dbReference>
<dbReference type="Pfam" id="PF07928">
    <property type="entry name" value="Vps54"/>
    <property type="match status" value="1"/>
</dbReference>
<comment type="subcellular location">
    <subcellularLocation>
        <location evidence="1">Golgi apparatus</location>
        <location evidence="1">trans-Golgi network</location>
    </subcellularLocation>
</comment>
<feature type="domain" description="Vacuolar protein sorting-associated protein 54 C-terminal" evidence="8">
    <location>
        <begin position="819"/>
        <end position="950"/>
    </location>
</feature>
<keyword evidence="4" id="KW-0653">Protein transport</keyword>
<comment type="similarity">
    <text evidence="2">Belongs to the VPS54 family.</text>
</comment>
<accession>A0A8H3TR09</accession>
<dbReference type="Gene3D" id="6.10.250.860">
    <property type="match status" value="1"/>
</dbReference>
<keyword evidence="6" id="KW-0175">Coiled coil</keyword>
<keyword evidence="3" id="KW-0813">Transport</keyword>
<dbReference type="InterPro" id="IPR012501">
    <property type="entry name" value="Vps54_C"/>
</dbReference>
<dbReference type="Proteomes" id="UP000620104">
    <property type="component" value="Unassembled WGS sequence"/>
</dbReference>
<dbReference type="EMBL" id="BLZA01000013">
    <property type="protein sequence ID" value="GHJ85637.1"/>
    <property type="molecule type" value="Genomic_DNA"/>
</dbReference>
<evidence type="ECO:0000256" key="4">
    <source>
        <dbReference type="ARBA" id="ARBA00022927"/>
    </source>
</evidence>
<dbReference type="InterPro" id="IPR039745">
    <property type="entry name" value="Vps54"/>
</dbReference>
<evidence type="ECO:0000256" key="7">
    <source>
        <dbReference type="SAM" id="MobiDB-lite"/>
    </source>
</evidence>
<feature type="region of interest" description="Disordered" evidence="7">
    <location>
        <begin position="1087"/>
        <end position="1107"/>
    </location>
</feature>
<dbReference type="PANTHER" id="PTHR12965">
    <property type="entry name" value="VACUOLAR PROTEIN SORTING 54"/>
    <property type="match status" value="1"/>
</dbReference>
<gene>
    <name evidence="9" type="ORF">NliqN6_2039</name>
</gene>
<dbReference type="GO" id="GO:0000938">
    <property type="term" value="C:GARP complex"/>
    <property type="evidence" value="ECO:0007669"/>
    <property type="project" value="InterPro"/>
</dbReference>
<evidence type="ECO:0000256" key="2">
    <source>
        <dbReference type="ARBA" id="ARBA00009150"/>
    </source>
</evidence>
<dbReference type="GO" id="GO:0019905">
    <property type="term" value="F:syntaxin binding"/>
    <property type="evidence" value="ECO:0007669"/>
    <property type="project" value="TreeGrafter"/>
</dbReference>
<keyword evidence="5" id="KW-0333">Golgi apparatus</keyword>
<evidence type="ECO:0000256" key="3">
    <source>
        <dbReference type="ARBA" id="ARBA00022448"/>
    </source>
</evidence>
<organism evidence="9 10">
    <name type="scientific">Naganishia liquefaciens</name>
    <dbReference type="NCBI Taxonomy" id="104408"/>
    <lineage>
        <taxon>Eukaryota</taxon>
        <taxon>Fungi</taxon>
        <taxon>Dikarya</taxon>
        <taxon>Basidiomycota</taxon>
        <taxon>Agaricomycotina</taxon>
        <taxon>Tremellomycetes</taxon>
        <taxon>Filobasidiales</taxon>
        <taxon>Filobasidiaceae</taxon>
        <taxon>Naganishia</taxon>
    </lineage>
</organism>
<feature type="region of interest" description="Disordered" evidence="7">
    <location>
        <begin position="97"/>
        <end position="149"/>
    </location>
</feature>
<evidence type="ECO:0000313" key="10">
    <source>
        <dbReference type="Proteomes" id="UP000620104"/>
    </source>
</evidence>
<feature type="region of interest" description="Disordered" evidence="7">
    <location>
        <begin position="381"/>
        <end position="402"/>
    </location>
</feature>
<feature type="compositionally biased region" description="Polar residues" evidence="7">
    <location>
        <begin position="391"/>
        <end position="402"/>
    </location>
</feature>
<comment type="caution">
    <text evidence="9">The sequence shown here is derived from an EMBL/GenBank/DDBJ whole genome shotgun (WGS) entry which is preliminary data.</text>
</comment>
<evidence type="ECO:0000256" key="6">
    <source>
        <dbReference type="ARBA" id="ARBA00023054"/>
    </source>
</evidence>
<feature type="region of interest" description="Disordered" evidence="7">
    <location>
        <begin position="1165"/>
        <end position="1225"/>
    </location>
</feature>